<dbReference type="InterPro" id="IPR029069">
    <property type="entry name" value="HotDog_dom_sf"/>
</dbReference>
<dbReference type="AlphaFoldDB" id="A0A2S6NP07"/>
<dbReference type="InterPro" id="IPR006683">
    <property type="entry name" value="Thioestr_dom"/>
</dbReference>
<evidence type="ECO:0000256" key="1">
    <source>
        <dbReference type="ARBA" id="ARBA00010458"/>
    </source>
</evidence>
<sequence length="129" mass="13797">MPNTRPQPRGELSLRTVAMPADTNPNGDIFGGWIMSLMDLAAGTAAGSRAKGRVATAAVSNLNFLQPVKVGDVVCVYTDVVRTGRTSIAVDVEAWVLRRNQGERERVTSGEIVLVAVDDTGRPRPLPPE</sequence>
<reference evidence="5 6" key="1">
    <citation type="journal article" date="2018" name="Arch. Microbiol.">
        <title>New insights into the metabolic potential of the phototrophic purple bacterium Rhodopila globiformis DSM 161(T) from its draft genome sequence and evidence for a vanadium-dependent nitrogenase.</title>
        <authorList>
            <person name="Imhoff J.F."/>
            <person name="Rahn T."/>
            <person name="Kunzel S."/>
            <person name="Neulinger S.C."/>
        </authorList>
    </citation>
    <scope>NUCLEOTIDE SEQUENCE [LARGE SCALE GENOMIC DNA]</scope>
    <source>
        <strain evidence="5 6">DSM 161</strain>
    </source>
</reference>
<dbReference type="RefSeq" id="WP_104516962.1">
    <property type="nucleotide sequence ID" value="NZ_NHRY01000031.1"/>
</dbReference>
<dbReference type="GO" id="GO:0052816">
    <property type="term" value="F:long-chain fatty acyl-CoA hydrolase activity"/>
    <property type="evidence" value="ECO:0007669"/>
    <property type="project" value="TreeGrafter"/>
</dbReference>
<dbReference type="Proteomes" id="UP000239724">
    <property type="component" value="Unassembled WGS sequence"/>
</dbReference>
<dbReference type="GO" id="GO:0009062">
    <property type="term" value="P:fatty acid catabolic process"/>
    <property type="evidence" value="ECO:0007669"/>
    <property type="project" value="TreeGrafter"/>
</dbReference>
<dbReference type="OrthoDB" id="9801856at2"/>
<evidence type="ECO:0000256" key="3">
    <source>
        <dbReference type="PROSITE-ProRule" id="PRU01106"/>
    </source>
</evidence>
<dbReference type="GO" id="GO:0005829">
    <property type="term" value="C:cytosol"/>
    <property type="evidence" value="ECO:0007669"/>
    <property type="project" value="TreeGrafter"/>
</dbReference>
<dbReference type="SUPFAM" id="SSF54637">
    <property type="entry name" value="Thioesterase/thiol ester dehydrase-isomerase"/>
    <property type="match status" value="1"/>
</dbReference>
<feature type="domain" description="HotDog ACOT-type" evidence="4">
    <location>
        <begin position="8"/>
        <end position="120"/>
    </location>
</feature>
<evidence type="ECO:0000259" key="4">
    <source>
        <dbReference type="PROSITE" id="PS51770"/>
    </source>
</evidence>
<proteinExistence type="inferred from homology"/>
<dbReference type="Pfam" id="PF03061">
    <property type="entry name" value="4HBT"/>
    <property type="match status" value="1"/>
</dbReference>
<organism evidence="5 6">
    <name type="scientific">Rhodopila globiformis</name>
    <name type="common">Rhodopseudomonas globiformis</name>
    <dbReference type="NCBI Taxonomy" id="1071"/>
    <lineage>
        <taxon>Bacteria</taxon>
        <taxon>Pseudomonadati</taxon>
        <taxon>Pseudomonadota</taxon>
        <taxon>Alphaproteobacteria</taxon>
        <taxon>Acetobacterales</taxon>
        <taxon>Acetobacteraceae</taxon>
        <taxon>Rhodopila</taxon>
    </lineage>
</organism>
<gene>
    <name evidence="5" type="ORF">CCS01_00910</name>
</gene>
<evidence type="ECO:0000313" key="5">
    <source>
        <dbReference type="EMBL" id="PPQ39763.1"/>
    </source>
</evidence>
<keyword evidence="6" id="KW-1185">Reference proteome</keyword>
<name>A0A2S6NP07_RHOGL</name>
<dbReference type="GO" id="GO:0006637">
    <property type="term" value="P:acyl-CoA metabolic process"/>
    <property type="evidence" value="ECO:0007669"/>
    <property type="project" value="TreeGrafter"/>
</dbReference>
<dbReference type="PANTHER" id="PTHR11049:SF5">
    <property type="entry name" value="ACYL-COA THIOESTER HYDROLASE YCIA"/>
    <property type="match status" value="1"/>
</dbReference>
<dbReference type="CDD" id="cd03442">
    <property type="entry name" value="BFIT_BACH"/>
    <property type="match status" value="1"/>
</dbReference>
<evidence type="ECO:0000313" key="6">
    <source>
        <dbReference type="Proteomes" id="UP000239724"/>
    </source>
</evidence>
<dbReference type="PANTHER" id="PTHR11049">
    <property type="entry name" value="ACYL COENZYME A THIOESTER HYDROLASE"/>
    <property type="match status" value="1"/>
</dbReference>
<comment type="similarity">
    <text evidence="1">Belongs to the acyl coenzyme A hydrolase family.</text>
</comment>
<evidence type="ECO:0000256" key="2">
    <source>
        <dbReference type="ARBA" id="ARBA00022801"/>
    </source>
</evidence>
<dbReference type="InterPro" id="IPR033120">
    <property type="entry name" value="HOTDOG_ACOT"/>
</dbReference>
<comment type="caution">
    <text evidence="5">The sequence shown here is derived from an EMBL/GenBank/DDBJ whole genome shotgun (WGS) entry which is preliminary data.</text>
</comment>
<accession>A0A2S6NP07</accession>
<dbReference type="EMBL" id="NHRY01000031">
    <property type="protein sequence ID" value="PPQ39763.1"/>
    <property type="molecule type" value="Genomic_DNA"/>
</dbReference>
<dbReference type="PROSITE" id="PS51770">
    <property type="entry name" value="HOTDOG_ACOT"/>
    <property type="match status" value="1"/>
</dbReference>
<protein>
    <submittedName>
        <fullName evidence="5">Acyl-CoA thioesterase</fullName>
    </submittedName>
</protein>
<dbReference type="Gene3D" id="3.10.129.10">
    <property type="entry name" value="Hotdog Thioesterase"/>
    <property type="match status" value="1"/>
</dbReference>
<dbReference type="InterPro" id="IPR040170">
    <property type="entry name" value="Cytosol_ACT"/>
</dbReference>
<keyword evidence="2 3" id="KW-0378">Hydrolase</keyword>